<evidence type="ECO:0000313" key="3">
    <source>
        <dbReference type="Proteomes" id="UP000176244"/>
    </source>
</evidence>
<protein>
    <recommendedName>
        <fullName evidence="4">DUF4391 domain-containing protein</fullName>
    </recommendedName>
</protein>
<feature type="coiled-coil region" evidence="1">
    <location>
        <begin position="178"/>
        <end position="205"/>
    </location>
</feature>
<dbReference type="EMBL" id="LKEU01000030">
    <property type="protein sequence ID" value="OFV70505.1"/>
    <property type="molecule type" value="Genomic_DNA"/>
</dbReference>
<keyword evidence="1" id="KW-0175">Coiled coil</keyword>
<dbReference type="OrthoDB" id="9805811at2"/>
<proteinExistence type="predicted"/>
<comment type="caution">
    <text evidence="2">The sequence shown here is derived from an EMBL/GenBank/DDBJ whole genome shotgun (WGS) entry which is preliminary data.</text>
</comment>
<sequence>MIDLPGTTNVYKRLPKELFYKYLNDDSASKKIFIDEIRSIIWINTLSPETIAHPTGQNVTEIAIIEIILNRQAISSAILEIINREIDQYAVFLVRYEEWGQLWCCDHQTLNPQTGLFNCQNYHQTNWMSADDLSLKINGMNLDQIYENFFMQIAGKAFPVWSDKSQKKNDELIEKVEQAGKFEQLERLEATIKNLESQMGKEMQFGKQVKLATDLKTTREELQKIKRGMSTHIEIHQPEIVTTQEEKPEGVSAYFPNVYMKMRDNRRNRFDYSLI</sequence>
<gene>
    <name evidence="2" type="ORF">ACWI_19840</name>
</gene>
<dbReference type="Proteomes" id="UP000176244">
    <property type="component" value="Unassembled WGS sequence"/>
</dbReference>
<evidence type="ECO:0000256" key="1">
    <source>
        <dbReference type="SAM" id="Coils"/>
    </source>
</evidence>
<evidence type="ECO:0008006" key="4">
    <source>
        <dbReference type="Google" id="ProtNLM"/>
    </source>
</evidence>
<name>A0A1F2PHI7_9FIRM</name>
<dbReference type="InterPro" id="IPR025503">
    <property type="entry name" value="DUF4391"/>
</dbReference>
<accession>A0A1F2PHI7</accession>
<reference evidence="2 3" key="1">
    <citation type="submission" date="2015-09" db="EMBL/GenBank/DDBJ databases">
        <title>Genome sequence of Acetobacterium wieringae DSM 1911.</title>
        <authorList>
            <person name="Poehlein A."/>
            <person name="Bengelsdorf F.R."/>
            <person name="Schiel-Bengelsdorf B."/>
            <person name="Duerre P."/>
            <person name="Daniel R."/>
        </authorList>
    </citation>
    <scope>NUCLEOTIDE SEQUENCE [LARGE SCALE GENOMIC DNA]</scope>
    <source>
        <strain evidence="2 3">DSM 1911</strain>
    </source>
</reference>
<organism evidence="2 3">
    <name type="scientific">Acetobacterium wieringae</name>
    <dbReference type="NCBI Taxonomy" id="52694"/>
    <lineage>
        <taxon>Bacteria</taxon>
        <taxon>Bacillati</taxon>
        <taxon>Bacillota</taxon>
        <taxon>Clostridia</taxon>
        <taxon>Eubacteriales</taxon>
        <taxon>Eubacteriaceae</taxon>
        <taxon>Acetobacterium</taxon>
    </lineage>
</organism>
<dbReference type="AlphaFoldDB" id="A0A1F2PHI7"/>
<dbReference type="RefSeq" id="WP_070371288.1">
    <property type="nucleotide sequence ID" value="NZ_LKEU01000030.1"/>
</dbReference>
<evidence type="ECO:0000313" key="2">
    <source>
        <dbReference type="EMBL" id="OFV70505.1"/>
    </source>
</evidence>
<dbReference type="Pfam" id="PF14335">
    <property type="entry name" value="DUF4391"/>
    <property type="match status" value="1"/>
</dbReference>